<organism evidence="5 6">
    <name type="scientific">Lacrimispora amygdalina</name>
    <dbReference type="NCBI Taxonomy" id="253257"/>
    <lineage>
        <taxon>Bacteria</taxon>
        <taxon>Bacillati</taxon>
        <taxon>Bacillota</taxon>
        <taxon>Clostridia</taxon>
        <taxon>Lachnospirales</taxon>
        <taxon>Lachnospiraceae</taxon>
        <taxon>Lacrimispora</taxon>
    </lineage>
</organism>
<dbReference type="AlphaFoldDB" id="A0A3E2NAU0"/>
<feature type="domain" description="Transposase TnpC homeodomain" evidence="4">
    <location>
        <begin position="41"/>
        <end position="103"/>
    </location>
</feature>
<dbReference type="RefSeq" id="WP_117417802.1">
    <property type="nucleotide sequence ID" value="NZ_QOHO01000047.1"/>
</dbReference>
<dbReference type="Pfam" id="PF13007">
    <property type="entry name" value="LZ_Tnp_IS66"/>
    <property type="match status" value="1"/>
</dbReference>
<evidence type="ECO:0000313" key="6">
    <source>
        <dbReference type="Proteomes" id="UP000260680"/>
    </source>
</evidence>
<dbReference type="Pfam" id="PF03050">
    <property type="entry name" value="DDE_Tnp_IS66"/>
    <property type="match status" value="1"/>
</dbReference>
<feature type="domain" description="Transposase IS66 central" evidence="2">
    <location>
        <begin position="188"/>
        <end position="474"/>
    </location>
</feature>
<dbReference type="InterPro" id="IPR004291">
    <property type="entry name" value="Transposase_IS66_central"/>
</dbReference>
<proteinExistence type="predicted"/>
<evidence type="ECO:0000259" key="2">
    <source>
        <dbReference type="Pfam" id="PF03050"/>
    </source>
</evidence>
<dbReference type="InterPro" id="IPR024474">
    <property type="entry name" value="Znf_dom_IS66"/>
</dbReference>
<protein>
    <submittedName>
        <fullName evidence="5">IS66 family transposase</fullName>
    </submittedName>
</protein>
<dbReference type="NCBIfam" id="NF033517">
    <property type="entry name" value="transpos_IS66"/>
    <property type="match status" value="1"/>
</dbReference>
<feature type="domain" description="Transposase IS66 zinc-finger binding" evidence="3">
    <location>
        <begin position="123"/>
        <end position="167"/>
    </location>
</feature>
<evidence type="ECO:0000259" key="3">
    <source>
        <dbReference type="Pfam" id="PF13005"/>
    </source>
</evidence>
<gene>
    <name evidence="5" type="ORF">DS742_15050</name>
</gene>
<feature type="coiled-coil region" evidence="1">
    <location>
        <begin position="17"/>
        <end position="51"/>
    </location>
</feature>
<dbReference type="Proteomes" id="UP000260680">
    <property type="component" value="Unassembled WGS sequence"/>
</dbReference>
<reference evidence="5 6" key="1">
    <citation type="submission" date="2018-07" db="EMBL/GenBank/DDBJ databases">
        <title>New species, Clostridium PI-S10-A1B.</title>
        <authorList>
            <person name="Krishna G."/>
            <person name="Summeta K."/>
            <person name="Shikha S."/>
            <person name="Prabhu P.B."/>
            <person name="Suresh K."/>
        </authorList>
    </citation>
    <scope>NUCLEOTIDE SEQUENCE [LARGE SCALE GENOMIC DNA]</scope>
    <source>
        <strain evidence="5 6">PI-S10-A1B</strain>
    </source>
</reference>
<comment type="caution">
    <text evidence="5">The sequence shown here is derived from an EMBL/GenBank/DDBJ whole genome shotgun (WGS) entry which is preliminary data.</text>
</comment>
<evidence type="ECO:0000259" key="4">
    <source>
        <dbReference type="Pfam" id="PF13007"/>
    </source>
</evidence>
<dbReference type="EMBL" id="QOHO01000047">
    <property type="protein sequence ID" value="RFZ78106.1"/>
    <property type="molecule type" value="Genomic_DNA"/>
</dbReference>
<dbReference type="PANTHER" id="PTHR33678">
    <property type="entry name" value="BLL1576 PROTEIN"/>
    <property type="match status" value="1"/>
</dbReference>
<dbReference type="Pfam" id="PF13005">
    <property type="entry name" value="zf-IS66"/>
    <property type="match status" value="1"/>
</dbReference>
<dbReference type="InterPro" id="IPR024463">
    <property type="entry name" value="Transposase_TnpC_homeodom"/>
</dbReference>
<dbReference type="InterPro" id="IPR052344">
    <property type="entry name" value="Transposase-related"/>
</dbReference>
<evidence type="ECO:0000313" key="5">
    <source>
        <dbReference type="EMBL" id="RFZ78106.1"/>
    </source>
</evidence>
<dbReference type="OrthoDB" id="9760067at2"/>
<dbReference type="PANTHER" id="PTHR33678:SF2">
    <property type="match status" value="1"/>
</dbReference>
<evidence type="ECO:0000256" key="1">
    <source>
        <dbReference type="SAM" id="Coils"/>
    </source>
</evidence>
<name>A0A3E2NAU0_9FIRM</name>
<keyword evidence="1" id="KW-0175">Coiled coil</keyword>
<accession>A0A3E2NAU0</accession>
<sequence length="533" mass="61697">MANSSNDIKLTQLKDTILELNTTIKTLVEALNKQQAENDNLKAELAWFRQKYFGASSERRVDDVAGQLNLFDNLTEDEKPVELIEPEVVLAPKKSRKKKPTLAEQFRDIPTRQINVDTLTEEEKTCPICGTQMIPIGTELIRSEIVYTPPKLERIEYMAITYSCPECKDTEEPQFIKDNGTPALIPGSYVSESLLAYIIYRKYGLYIPLYRQEQDFLQMNAPIGRTSMAHWIIIVGIEYITPLYDYFHRELLKRRFLMMDETPIQVLKEEDRRAQTKSYLWVVRTGEDGLNPIILYNYTPTRAGENIKQFLTGIEPGFYLMADAYQGYNKVNEARRCCCFAHIRRYLLEAIPKGHEKDYSHPAVQGVLYCNKLFEYERVYKEKGLSCKQIGNRRLKDQKPVVEGFLAWANQVTPGDNAKLKKAITYIKNRRDFLMTYLEDGRCSLSNNLSENSIRPVTVGRKNWLFSDTPEGATANSLYLTIIEMAKAYDLNLYEYLKFLLENRPSKVMSDNEIAKLAPWDKTVQKLCKNKME</sequence>